<feature type="compositionally biased region" description="Basic and acidic residues" evidence="2">
    <location>
        <begin position="1303"/>
        <end position="1331"/>
    </location>
</feature>
<evidence type="ECO:0000259" key="3">
    <source>
        <dbReference type="Pfam" id="PF03033"/>
    </source>
</evidence>
<dbReference type="InterPro" id="IPR050426">
    <property type="entry name" value="Glycosyltransferase_28"/>
</dbReference>
<protein>
    <recommendedName>
        <fullName evidence="7">Glycosyltransferase family 28 N-terminal domain-containing protein</fullName>
    </recommendedName>
</protein>
<reference evidence="5 6" key="1">
    <citation type="journal article" date="2024" name="Commun. Biol.">
        <title>Comparative genomic analysis of thermophilic fungi reveals convergent evolutionary adaptations and gene losses.</title>
        <authorList>
            <person name="Steindorff A.S."/>
            <person name="Aguilar-Pontes M.V."/>
            <person name="Robinson A.J."/>
            <person name="Andreopoulos B."/>
            <person name="LaButti K."/>
            <person name="Kuo A."/>
            <person name="Mondo S."/>
            <person name="Riley R."/>
            <person name="Otillar R."/>
            <person name="Haridas S."/>
            <person name="Lipzen A."/>
            <person name="Grimwood J."/>
            <person name="Schmutz J."/>
            <person name="Clum A."/>
            <person name="Reid I.D."/>
            <person name="Moisan M.C."/>
            <person name="Butler G."/>
            <person name="Nguyen T.T.M."/>
            <person name="Dewar K."/>
            <person name="Conant G."/>
            <person name="Drula E."/>
            <person name="Henrissat B."/>
            <person name="Hansel C."/>
            <person name="Singer S."/>
            <person name="Hutchinson M.I."/>
            <person name="de Vries R.P."/>
            <person name="Natvig D.O."/>
            <person name="Powell A.J."/>
            <person name="Tsang A."/>
            <person name="Grigoriev I.V."/>
        </authorList>
    </citation>
    <scope>NUCLEOTIDE SEQUENCE [LARGE SCALE GENOMIC DNA]</scope>
    <source>
        <strain evidence="5 6">CBS 620.91</strain>
    </source>
</reference>
<accession>A0ABR3V536</accession>
<evidence type="ECO:0000256" key="1">
    <source>
        <dbReference type="ARBA" id="ARBA00022679"/>
    </source>
</evidence>
<dbReference type="InterPro" id="IPR010610">
    <property type="entry name" value="EryCIII-like_C"/>
</dbReference>
<dbReference type="SMART" id="SM00726">
    <property type="entry name" value="UIM"/>
    <property type="match status" value="6"/>
</dbReference>
<feature type="region of interest" description="Disordered" evidence="2">
    <location>
        <begin position="1349"/>
        <end position="1405"/>
    </location>
</feature>
<feature type="compositionally biased region" description="Low complexity" evidence="2">
    <location>
        <begin position="1155"/>
        <end position="1164"/>
    </location>
</feature>
<sequence>MSEQRPPQRIPEDPLTGRTNTVPIEEDFDSPGMDVPPPAYGEHHEQVQLSQTGFNANAAVTADGRINIHINEKNSRLAELLAPALTRQLRPETQPSPSSATPLPPAYIPPSLGGQPGQTPPPRLNVVIQIVGSRGDVQPFVALGQVLRDTYGHRVRLATHATFKSFVEENGLEFFNIGGDPAQLMAFMVKNPGLLPGFDSLKSGDVKKRRREIQEILNGCWRACIEAGDGMGVEPSQIQRDESVGEQFALISDPTSRPFVADAIIANPPSFAHIHVAEKLGIPLHIMFTMPWTPTKSFPHPLADIVATNTDAAMTNYVSYALVEMLTWQGLGDVINRFRTNTLDLEPISLMWGPGLLTRLRVPTTYCWSPALTPKPADWPGEISVSGFYFLNLESAYTPDPSLAAFLAAGPPPVYIGFGSIVVDDPDKLTRTVFSAIIKSGVRAIVSKGWGGIGGDAHDIPEGVFMLGNCPHDWLFKRVSAVVHHGGAGTTAAGIMAGRPTVVVPFFGDQIFWGSMVARAGAGPAPIPFKKLTAEKLANAIEFALKPETQARARELGDKIKQEKGADVGGKSFHQFLDTDKMRCSLMPSRVAVWRVRRSQVRLSALAAAVLVKQGWLKYSDLKPYRPVEYNTDDQPWDPISAVVVALLGDMSNFTMALAEFPREVFNRAHDRAAKKGKSKNSKDESTQTYPSPLASTSGTSLASASTSHHRADSSSETTSFSPPPPPGTAAASVESLPITQISTASTSLSPQSTRVAGPVSPRSPTPTSSDSGPAKSSNIGVAVAAGKGVGRIASASVKFYTNTCLGLARGFRNAPKLYNDDTVRPVEKVTGLASGFKVAGKEFGLGFYDGLSGLVTQPWRGAEKEGRVGFVKGVGKGLGGVFLKTASAVFALPAYTAQGVSVEVRNRFYARSSTSYIIASRVRQGEEDFAAATDAERRDVLARWNAKRDELKGYYVLKQKEKESERDQAETVAAPQGEEEQRREEGSGSTPTATTSSDPATSPNQGKFLGLPRGSWYKRRSRSGSNSSNATATDNNNNNNNNNIPSTTMTAATTQGPVTGQAPVYSPSDAAASSTSSFLPFDPEDAEALERAIRESVEQTSTGDPEEDARIEAAVRASVLELRRVAQQQPQRQQGQQHQPQQQQLPQYTPPPGQQQQQQDPNQTWIADQKRKSHSRTNSSSSGELRPPLNDEDWTNVTDEEYQALIEEAVQQSMRQHELEMRWRELQRQQHGNWGGGDEEDGEYATSANRNVSNDAGQPRLAPPLPARPPSAVDATTQPTQTTSGGEEIESQEEEEDDDEEAQLRRALQESEREYRAHADELARQKTEEEIVLEYVKRQSLAEEEFRKKKLMEMEKGKGVGDGRDDERREEEDEELRRAIEESLRVSGGGSGSGSGGAGPSSFR</sequence>
<keyword evidence="1" id="KW-0808">Transferase</keyword>
<feature type="compositionally biased region" description="Polar residues" evidence="2">
    <location>
        <begin position="1045"/>
        <end position="1059"/>
    </location>
</feature>
<dbReference type="PANTHER" id="PTHR48050">
    <property type="entry name" value="STEROL 3-BETA-GLUCOSYLTRANSFERASE"/>
    <property type="match status" value="1"/>
</dbReference>
<dbReference type="Proteomes" id="UP001583172">
    <property type="component" value="Unassembled WGS sequence"/>
</dbReference>
<gene>
    <name evidence="5" type="ORF">VTJ49DRAFT_4529</name>
</gene>
<dbReference type="Gene3D" id="3.40.50.2000">
    <property type="entry name" value="Glycogen Phosphorylase B"/>
    <property type="match status" value="2"/>
</dbReference>
<dbReference type="InterPro" id="IPR004276">
    <property type="entry name" value="GlycoTrans_28_N"/>
</dbReference>
<feature type="region of interest" description="Disordered" evidence="2">
    <location>
        <begin position="1230"/>
        <end position="1331"/>
    </location>
</feature>
<dbReference type="CDD" id="cd03784">
    <property type="entry name" value="GT1_Gtf-like"/>
    <property type="match status" value="1"/>
</dbReference>
<dbReference type="PROSITE" id="PS50330">
    <property type="entry name" value="UIM"/>
    <property type="match status" value="2"/>
</dbReference>
<dbReference type="SUPFAM" id="SSF53756">
    <property type="entry name" value="UDP-Glycosyltransferase/glycogen phosphorylase"/>
    <property type="match status" value="1"/>
</dbReference>
<comment type="caution">
    <text evidence="5">The sequence shown here is derived from an EMBL/GenBank/DDBJ whole genome shotgun (WGS) entry which is preliminary data.</text>
</comment>
<name>A0ABR3V536_HUMIN</name>
<feature type="compositionally biased region" description="Low complexity" evidence="2">
    <location>
        <begin position="691"/>
        <end position="707"/>
    </location>
</feature>
<feature type="compositionally biased region" description="Polar residues" evidence="2">
    <location>
        <begin position="744"/>
        <end position="755"/>
    </location>
</feature>
<proteinExistence type="predicted"/>
<evidence type="ECO:0000256" key="2">
    <source>
        <dbReference type="SAM" id="MobiDB-lite"/>
    </source>
</evidence>
<feature type="compositionally biased region" description="Low complexity" evidence="2">
    <location>
        <begin position="1067"/>
        <end position="1078"/>
    </location>
</feature>
<feature type="domain" description="Glycosyltransferase family 28 N-terminal" evidence="3">
    <location>
        <begin position="126"/>
        <end position="190"/>
    </location>
</feature>
<feature type="compositionally biased region" description="Gly residues" evidence="2">
    <location>
        <begin position="1388"/>
        <end position="1405"/>
    </location>
</feature>
<keyword evidence="6" id="KW-1185">Reference proteome</keyword>
<evidence type="ECO:0008006" key="7">
    <source>
        <dbReference type="Google" id="ProtNLM"/>
    </source>
</evidence>
<dbReference type="Pfam" id="PF03033">
    <property type="entry name" value="Glyco_transf_28"/>
    <property type="match status" value="1"/>
</dbReference>
<feature type="compositionally biased region" description="Acidic residues" evidence="2">
    <location>
        <begin position="1288"/>
        <end position="1302"/>
    </location>
</feature>
<evidence type="ECO:0000259" key="4">
    <source>
        <dbReference type="Pfam" id="PF06722"/>
    </source>
</evidence>
<dbReference type="InterPro" id="IPR002213">
    <property type="entry name" value="UDP_glucos_trans"/>
</dbReference>
<feature type="compositionally biased region" description="Low complexity" evidence="2">
    <location>
        <begin position="1026"/>
        <end position="1044"/>
    </location>
</feature>
<dbReference type="InterPro" id="IPR003903">
    <property type="entry name" value="UIM_dom"/>
</dbReference>
<feature type="region of interest" description="Disordered" evidence="2">
    <location>
        <begin position="962"/>
        <end position="1198"/>
    </location>
</feature>
<evidence type="ECO:0000313" key="6">
    <source>
        <dbReference type="Proteomes" id="UP001583172"/>
    </source>
</evidence>
<organism evidence="5 6">
    <name type="scientific">Humicola insolens</name>
    <name type="common">Soft-rot fungus</name>
    <dbReference type="NCBI Taxonomy" id="85995"/>
    <lineage>
        <taxon>Eukaryota</taxon>
        <taxon>Fungi</taxon>
        <taxon>Dikarya</taxon>
        <taxon>Ascomycota</taxon>
        <taxon>Pezizomycotina</taxon>
        <taxon>Sordariomycetes</taxon>
        <taxon>Sordariomycetidae</taxon>
        <taxon>Sordariales</taxon>
        <taxon>Chaetomiaceae</taxon>
        <taxon>Mycothermus</taxon>
    </lineage>
</organism>
<feature type="region of interest" description="Disordered" evidence="2">
    <location>
        <begin position="1"/>
        <end position="31"/>
    </location>
</feature>
<feature type="region of interest" description="Disordered" evidence="2">
    <location>
        <begin position="89"/>
        <end position="121"/>
    </location>
</feature>
<feature type="domain" description="Erythromycin biosynthesis protein CIII-like C-terminal" evidence="4">
    <location>
        <begin position="456"/>
        <end position="551"/>
    </location>
</feature>
<feature type="compositionally biased region" description="Basic and acidic residues" evidence="2">
    <location>
        <begin position="1376"/>
        <end position="1385"/>
    </location>
</feature>
<feature type="region of interest" description="Disordered" evidence="2">
    <location>
        <begin position="744"/>
        <end position="777"/>
    </location>
</feature>
<feature type="compositionally biased region" description="Polar residues" evidence="2">
    <location>
        <begin position="1247"/>
        <end position="1257"/>
    </location>
</feature>
<feature type="compositionally biased region" description="Basic and acidic residues" evidence="2">
    <location>
        <begin position="1349"/>
        <end position="1368"/>
    </location>
</feature>
<dbReference type="Pfam" id="PF06722">
    <property type="entry name" value="EryCIII-like_C"/>
    <property type="match status" value="1"/>
</dbReference>
<feature type="compositionally biased region" description="Low complexity" evidence="2">
    <location>
        <begin position="758"/>
        <end position="774"/>
    </location>
</feature>
<feature type="compositionally biased region" description="Polar residues" evidence="2">
    <location>
        <begin position="1275"/>
        <end position="1286"/>
    </location>
</feature>
<feature type="compositionally biased region" description="Low complexity" evidence="2">
    <location>
        <begin position="988"/>
        <end position="1004"/>
    </location>
</feature>
<feature type="compositionally biased region" description="Low complexity" evidence="2">
    <location>
        <begin position="1128"/>
        <end position="1148"/>
    </location>
</feature>
<dbReference type="PANTHER" id="PTHR48050:SF13">
    <property type="entry name" value="STEROL 3-BETA-GLUCOSYLTRANSFERASE UGT80A2"/>
    <property type="match status" value="1"/>
</dbReference>
<evidence type="ECO:0000313" key="5">
    <source>
        <dbReference type="EMBL" id="KAL1836887.1"/>
    </source>
</evidence>
<dbReference type="EMBL" id="JAZGSY010000354">
    <property type="protein sequence ID" value="KAL1836887.1"/>
    <property type="molecule type" value="Genomic_DNA"/>
</dbReference>
<feature type="region of interest" description="Disordered" evidence="2">
    <location>
        <begin position="672"/>
        <end position="732"/>
    </location>
</feature>
<feature type="compositionally biased region" description="Basic and acidic residues" evidence="2">
    <location>
        <begin position="1089"/>
        <end position="1098"/>
    </location>
</feature>